<name>A0A2U1M821_ARTAN</name>
<dbReference type="PANTHER" id="PTHR37610:SF40">
    <property type="entry name" value="OS01G0909600 PROTEIN"/>
    <property type="match status" value="1"/>
</dbReference>
<evidence type="ECO:0000259" key="2">
    <source>
        <dbReference type="Pfam" id="PF14244"/>
    </source>
</evidence>
<reference evidence="3 4" key="1">
    <citation type="journal article" date="2018" name="Mol. Plant">
        <title>The genome of Artemisia annua provides insight into the evolution of Asteraceae family and artemisinin biosynthesis.</title>
        <authorList>
            <person name="Shen Q."/>
            <person name="Zhang L."/>
            <person name="Liao Z."/>
            <person name="Wang S."/>
            <person name="Yan T."/>
            <person name="Shi P."/>
            <person name="Liu M."/>
            <person name="Fu X."/>
            <person name="Pan Q."/>
            <person name="Wang Y."/>
            <person name="Lv Z."/>
            <person name="Lu X."/>
            <person name="Zhang F."/>
            <person name="Jiang W."/>
            <person name="Ma Y."/>
            <person name="Chen M."/>
            <person name="Hao X."/>
            <person name="Li L."/>
            <person name="Tang Y."/>
            <person name="Lv G."/>
            <person name="Zhou Y."/>
            <person name="Sun X."/>
            <person name="Brodelius P.E."/>
            <person name="Rose J.K.C."/>
            <person name="Tang K."/>
        </authorList>
    </citation>
    <scope>NUCLEOTIDE SEQUENCE [LARGE SCALE GENOMIC DNA]</scope>
    <source>
        <strain evidence="4">cv. Huhao1</strain>
        <tissue evidence="3">Leaf</tissue>
    </source>
</reference>
<dbReference type="PANTHER" id="PTHR37610">
    <property type="entry name" value="CCHC-TYPE DOMAIN-CONTAINING PROTEIN"/>
    <property type="match status" value="1"/>
</dbReference>
<evidence type="ECO:0000313" key="4">
    <source>
        <dbReference type="Proteomes" id="UP000245207"/>
    </source>
</evidence>
<accession>A0A2U1M821</accession>
<feature type="domain" description="Retrotransposon Copia-like N-terminal" evidence="2">
    <location>
        <begin position="28"/>
        <end position="74"/>
    </location>
</feature>
<comment type="caution">
    <text evidence="3">The sequence shown here is derived from an EMBL/GenBank/DDBJ whole genome shotgun (WGS) entry which is preliminary data.</text>
</comment>
<evidence type="ECO:0000313" key="3">
    <source>
        <dbReference type="EMBL" id="PWA57357.1"/>
    </source>
</evidence>
<dbReference type="AlphaFoldDB" id="A0A2U1M821"/>
<dbReference type="Proteomes" id="UP000245207">
    <property type="component" value="Unassembled WGS sequence"/>
</dbReference>
<dbReference type="InterPro" id="IPR029472">
    <property type="entry name" value="Copia-like_N"/>
</dbReference>
<evidence type="ECO:0000256" key="1">
    <source>
        <dbReference type="SAM" id="MobiDB-lite"/>
    </source>
</evidence>
<proteinExistence type="predicted"/>
<feature type="region of interest" description="Disordered" evidence="1">
    <location>
        <begin position="159"/>
        <end position="206"/>
    </location>
</feature>
<feature type="region of interest" description="Disordered" evidence="1">
    <location>
        <begin position="1"/>
        <end position="27"/>
    </location>
</feature>
<dbReference type="EMBL" id="PKPP01006188">
    <property type="protein sequence ID" value="PWA57357.1"/>
    <property type="molecule type" value="Genomic_DNA"/>
</dbReference>
<organism evidence="3 4">
    <name type="scientific">Artemisia annua</name>
    <name type="common">Sweet wormwood</name>
    <dbReference type="NCBI Taxonomy" id="35608"/>
    <lineage>
        <taxon>Eukaryota</taxon>
        <taxon>Viridiplantae</taxon>
        <taxon>Streptophyta</taxon>
        <taxon>Embryophyta</taxon>
        <taxon>Tracheophyta</taxon>
        <taxon>Spermatophyta</taxon>
        <taxon>Magnoliopsida</taxon>
        <taxon>eudicotyledons</taxon>
        <taxon>Gunneridae</taxon>
        <taxon>Pentapetalae</taxon>
        <taxon>asterids</taxon>
        <taxon>campanulids</taxon>
        <taxon>Asterales</taxon>
        <taxon>Asteraceae</taxon>
        <taxon>Asteroideae</taxon>
        <taxon>Anthemideae</taxon>
        <taxon>Artemisiinae</taxon>
        <taxon>Artemisia</taxon>
    </lineage>
</organism>
<dbReference type="OrthoDB" id="5544992at2759"/>
<protein>
    <recommendedName>
        <fullName evidence="2">Retrotransposon Copia-like N-terminal domain-containing protein</fullName>
    </recommendedName>
</protein>
<sequence length="265" mass="29856">MSSSTVNDNHNNHNQEPNMVNDPLHLASSDHPGMNLTKTLFTGANFLGWNRTVKIALGAKLKLGFIDGSSPKPALIDPNYQRWVRCDYMVTCWILNSMVSELSESFLYAQSARDLWKELEERYGQSNGPLIYHVERELSKVSQGNSTVAAYFNKLKSPVSGSHEDVLSTPTNNSTEPNNHEDVPLVIPTSDVPTNDSIPVRRSSRTATQPTWLKDFVTTKHRAGHARIDTPNQPKYPLFQQSEFEAYPNDYQSVQQQVHEQQSAQ</sequence>
<gene>
    <name evidence="3" type="ORF">CTI12_AA409170</name>
</gene>
<keyword evidence="4" id="KW-1185">Reference proteome</keyword>
<feature type="compositionally biased region" description="Low complexity" evidence="1">
    <location>
        <begin position="168"/>
        <end position="177"/>
    </location>
</feature>
<feature type="compositionally biased region" description="Low complexity" evidence="1">
    <location>
        <begin position="7"/>
        <end position="21"/>
    </location>
</feature>
<dbReference type="Pfam" id="PF14244">
    <property type="entry name" value="Retrotran_gag_3"/>
    <property type="match status" value="1"/>
</dbReference>